<feature type="region of interest" description="Disordered" evidence="4">
    <location>
        <begin position="1040"/>
        <end position="1069"/>
    </location>
</feature>
<feature type="domain" description="Transcription initiation factor TFIID subunit 1 histone acetyltransferase" evidence="6">
    <location>
        <begin position="385"/>
        <end position="800"/>
    </location>
</feature>
<evidence type="ECO:0000256" key="1">
    <source>
        <dbReference type="ARBA" id="ARBA00004123"/>
    </source>
</evidence>
<feature type="compositionally biased region" description="Low complexity" evidence="4">
    <location>
        <begin position="831"/>
        <end position="852"/>
    </location>
</feature>
<keyword evidence="2" id="KW-0539">Nucleus</keyword>
<feature type="transmembrane region" description="Helical" evidence="5">
    <location>
        <begin position="1075"/>
        <end position="1096"/>
    </location>
</feature>
<feature type="region of interest" description="Disordered" evidence="4">
    <location>
        <begin position="958"/>
        <end position="977"/>
    </location>
</feature>
<comment type="subcellular location">
    <subcellularLocation>
        <location evidence="1">Nucleus</location>
    </subcellularLocation>
</comment>
<feature type="coiled-coil region" evidence="3">
    <location>
        <begin position="919"/>
        <end position="946"/>
    </location>
</feature>
<dbReference type="PANTHER" id="PTHR13900:SF0">
    <property type="entry name" value="TRANSCRIPTION INITIATION FACTOR TFIID SUBUNIT 1"/>
    <property type="match status" value="1"/>
</dbReference>
<keyword evidence="3" id="KW-0175">Coiled coil</keyword>
<evidence type="ECO:0000256" key="4">
    <source>
        <dbReference type="SAM" id="MobiDB-lite"/>
    </source>
</evidence>
<proteinExistence type="predicted"/>
<keyword evidence="5" id="KW-0472">Membrane</keyword>
<dbReference type="InterPro" id="IPR022591">
    <property type="entry name" value="TAF1_HAT_dom"/>
</dbReference>
<accession>A0A8H6XVR8</accession>
<dbReference type="GO" id="GO:0017025">
    <property type="term" value="F:TBP-class protein binding"/>
    <property type="evidence" value="ECO:0007669"/>
    <property type="project" value="InterPro"/>
</dbReference>
<dbReference type="GO" id="GO:0005669">
    <property type="term" value="C:transcription factor TFIID complex"/>
    <property type="evidence" value="ECO:0007669"/>
    <property type="project" value="InterPro"/>
</dbReference>
<dbReference type="AlphaFoldDB" id="A0A8H6XVR8"/>
<evidence type="ECO:0000313" key="8">
    <source>
        <dbReference type="Proteomes" id="UP000620124"/>
    </source>
</evidence>
<evidence type="ECO:0000256" key="5">
    <source>
        <dbReference type="SAM" id="Phobius"/>
    </source>
</evidence>
<feature type="region of interest" description="Disordered" evidence="4">
    <location>
        <begin position="801"/>
        <end position="867"/>
    </location>
</feature>
<evidence type="ECO:0000259" key="6">
    <source>
        <dbReference type="Pfam" id="PF12157"/>
    </source>
</evidence>
<dbReference type="EMBL" id="JACAZI010000012">
    <property type="protein sequence ID" value="KAF7347639.1"/>
    <property type="molecule type" value="Genomic_DNA"/>
</dbReference>
<keyword evidence="8" id="KW-1185">Reference proteome</keyword>
<evidence type="ECO:0000313" key="7">
    <source>
        <dbReference type="EMBL" id="KAF7347639.1"/>
    </source>
</evidence>
<dbReference type="GO" id="GO:0051123">
    <property type="term" value="P:RNA polymerase II preinitiation complex assembly"/>
    <property type="evidence" value="ECO:0007669"/>
    <property type="project" value="TreeGrafter"/>
</dbReference>
<name>A0A8H6XVR8_9AGAR</name>
<protein>
    <submittedName>
        <fullName evidence="7">Putative transcription initiation factor TFIID subunit</fullName>
    </submittedName>
</protein>
<dbReference type="PANTHER" id="PTHR13900">
    <property type="entry name" value="TRANSCRIPTION INITIATION FACTOR TFIID"/>
    <property type="match status" value="1"/>
</dbReference>
<keyword evidence="5" id="KW-1133">Transmembrane helix</keyword>
<gene>
    <name evidence="7" type="ORF">MVEN_01520900</name>
</gene>
<sequence length="1100" mass="124048">MATAEENEAISAITGFSLSNILGDLNIPSTSGLTNRLGLSGTSALNSAQIFGDKWDDDEDVVGRGQGEDWEDQIDKEMEMEEDEDIPVKAEPQSPGALKPARRVKIITRRVERPKSVYERFPSFEQNKILDFSELFKGYTVQKSRLSKRPFHLETVYPRKREVPRGYLESVVGDTKRQVESQRVEAIVAASNVESDLLHALEERENTDLDLSSLSLRDRTFDLVLLSNWEDQIIFDPENKAPSKPEMSDAPAENADLKVPAVNNLTTPANKALESGAWTQSIIWGPRAPFKDFTQLEFNHEDDVIPEERTCSRDCSTEKTISGWTQGSATNSTCPTTTCTRSRKKVDGIASAKPLVKSQSSMHTQLRNYNCHSCVRIFCIVFQVLTLQQYKTRLSKQEARSFHRPALQFPSNIELRFSKVRTAKKKKDKSGRKLGKGGNIGEGLRKTSDISLRDTSNFVLWEFSEEHPPIVQNFGMASSLVNYYRKKDEKDDHIPKYDLGVPFVLEPQDETPFMKFGAVYPGQTIPAIYNNLIRAPLFRHKPYQTDFLIVRNTIKGDTKYFIREIKHLFVAGQTYPVTEVPGPHSRKITNTIKFRLQIIAFKLLQKSAGERLKISRLMKGFLLMLTILQEFMEYHRRGPHQGFWRLKPTWVIPPDADMLKMVTPEQVVLTESMQVGQRHLQDAGYSQAADAVEDKDDQSNLSVEQQLAPWITTKNFLFATQAKAMLRLHGEGDPTGRGEAFSFIRISMKDIFVKAGENYEQKVAEAENRPKSAHRYNVAEQQVIYKSEIERIWKAQFDSLSRKDEPQLTDEEKEEDAPRGRQPSVRQETVPPESSPGAGPASPASPAFSRGSSLDRDRETSMGPEGNSRRVLRIQRLVLGEWQTEIIRDPAVIRAYVRARQLMEEEQTLADSLAPTGDADKDKRAKKRLEEEIARMKKNQERRMIRKNAKIIQAGGTPMQLNRPIKPDTTRRCGHCGQLGHMKTNRKCPRWAEFNTPGPSTPPGSVAPPGTPPVIAGAPNFNRGSALNAPAFGFPAAVPSPAGNESPRVGHGWRRPRARARRSHLRPQDQTHAQALLGSHYVGLLTYSMVVAIVVVRYTL</sequence>
<dbReference type="OrthoDB" id="5752at2759"/>
<keyword evidence="5" id="KW-0812">Transmembrane</keyword>
<dbReference type="InterPro" id="IPR040240">
    <property type="entry name" value="TAF1"/>
</dbReference>
<evidence type="ECO:0000256" key="3">
    <source>
        <dbReference type="SAM" id="Coils"/>
    </source>
</evidence>
<organism evidence="7 8">
    <name type="scientific">Mycena venus</name>
    <dbReference type="NCBI Taxonomy" id="2733690"/>
    <lineage>
        <taxon>Eukaryota</taxon>
        <taxon>Fungi</taxon>
        <taxon>Dikarya</taxon>
        <taxon>Basidiomycota</taxon>
        <taxon>Agaricomycotina</taxon>
        <taxon>Agaricomycetes</taxon>
        <taxon>Agaricomycetidae</taxon>
        <taxon>Agaricales</taxon>
        <taxon>Marasmiineae</taxon>
        <taxon>Mycenaceae</taxon>
        <taxon>Mycena</taxon>
    </lineage>
</organism>
<keyword evidence="7" id="KW-0648">Protein biosynthesis</keyword>
<evidence type="ECO:0000256" key="2">
    <source>
        <dbReference type="ARBA" id="ARBA00023242"/>
    </source>
</evidence>
<dbReference type="GO" id="GO:0003743">
    <property type="term" value="F:translation initiation factor activity"/>
    <property type="evidence" value="ECO:0007669"/>
    <property type="project" value="UniProtKB-KW"/>
</dbReference>
<dbReference type="Pfam" id="PF12157">
    <property type="entry name" value="DUF3591"/>
    <property type="match status" value="1"/>
</dbReference>
<dbReference type="GO" id="GO:0004402">
    <property type="term" value="F:histone acetyltransferase activity"/>
    <property type="evidence" value="ECO:0007669"/>
    <property type="project" value="InterPro"/>
</dbReference>
<comment type="caution">
    <text evidence="7">The sequence shown here is derived from an EMBL/GenBank/DDBJ whole genome shotgun (WGS) entry which is preliminary data.</text>
</comment>
<keyword evidence="7" id="KW-0396">Initiation factor</keyword>
<reference evidence="7" key="1">
    <citation type="submission" date="2020-05" db="EMBL/GenBank/DDBJ databases">
        <title>Mycena genomes resolve the evolution of fungal bioluminescence.</title>
        <authorList>
            <person name="Tsai I.J."/>
        </authorList>
    </citation>
    <scope>NUCLEOTIDE SEQUENCE</scope>
    <source>
        <strain evidence="7">CCC161011</strain>
    </source>
</reference>
<feature type="compositionally biased region" description="Basic residues" evidence="4">
    <location>
        <begin position="1051"/>
        <end position="1065"/>
    </location>
</feature>
<dbReference type="GO" id="GO:0016251">
    <property type="term" value="F:RNA polymerase II general transcription initiation factor activity"/>
    <property type="evidence" value="ECO:0007669"/>
    <property type="project" value="InterPro"/>
</dbReference>
<dbReference type="Proteomes" id="UP000620124">
    <property type="component" value="Unassembled WGS sequence"/>
</dbReference>